<sequence>MAYLDGNTSQQFDTIDYDLKHEQRAVKHRKLGYRNNVTMCRSPTRDLDTRWIKGELHRKRQEEFLKRRPASCGMAALLSTRARHNYTQEEEWVTQRSMSFSRPLTESQIFSSVKQAATASSLNNGKGSDLKHEGVPDALKSLWQRNNVTRNEEARLRDLTQLKNNQRTLHAASAQTELGVTTVKDGDVVQLARYLEEALYREEALKKKLATLQKSASTLLCSTELLWKTRCDEDLLKSKVKALEAQLQLCMKRVPQDGVKKVILKMEKQKEEYEHKALEAIQRATEENTETQSKMENLQEALHAAQAESVRWHKLYEEMRESFSLLRKSQDLCTDQLLELQNQLERSREQEETLRVLCESLQLEGAELHSSIILLQQDNQTLREELEHLTAQSRVSWNNITAVPEHLPKIDNHIADQLCQVEQRLSLKENECMDLKAELETLEQECYSYRSRLAQCREELNTLSARKNSSRNKRCCCGSYACLMLFLMLLLVVVMATVWICYPPIREQLQDFYSVAEERVEDYLMQWASAQNAVCFKPI</sequence>
<organism evidence="3 4">
    <name type="scientific">Electrophorus electricus</name>
    <name type="common">Electric eel</name>
    <name type="synonym">Gymnotus electricus</name>
    <dbReference type="NCBI Taxonomy" id="8005"/>
    <lineage>
        <taxon>Eukaryota</taxon>
        <taxon>Metazoa</taxon>
        <taxon>Chordata</taxon>
        <taxon>Craniata</taxon>
        <taxon>Vertebrata</taxon>
        <taxon>Euteleostomi</taxon>
        <taxon>Actinopterygii</taxon>
        <taxon>Neopterygii</taxon>
        <taxon>Teleostei</taxon>
        <taxon>Ostariophysi</taxon>
        <taxon>Gymnotiformes</taxon>
        <taxon>Gymnotoidei</taxon>
        <taxon>Gymnotidae</taxon>
        <taxon>Electrophorus</taxon>
    </lineage>
</organism>
<dbReference type="OMA" id="KEKEWDF"/>
<feature type="coiled-coil region" evidence="1">
    <location>
        <begin position="263"/>
        <end position="392"/>
    </location>
</feature>
<keyword evidence="2" id="KW-0812">Transmembrane</keyword>
<reference evidence="3" key="3">
    <citation type="submission" date="2020-05" db="EMBL/GenBank/DDBJ databases">
        <title>Electrophorus electricus (electric eel) genome, fEleEle1, primary haplotype.</title>
        <authorList>
            <person name="Myers G."/>
            <person name="Meyer A."/>
            <person name="Fedrigo O."/>
            <person name="Formenti G."/>
            <person name="Rhie A."/>
            <person name="Tracey A."/>
            <person name="Sims Y."/>
            <person name="Jarvis E.D."/>
        </authorList>
    </citation>
    <scope>NUCLEOTIDE SEQUENCE [LARGE SCALE GENOMIC DNA]</scope>
</reference>
<dbReference type="AlphaFoldDB" id="A0A4W4GBR6"/>
<evidence type="ECO:0000256" key="1">
    <source>
        <dbReference type="SAM" id="Coils"/>
    </source>
</evidence>
<dbReference type="Proteomes" id="UP000314983">
    <property type="component" value="Chromosome 23"/>
</dbReference>
<proteinExistence type="predicted"/>
<dbReference type="CDD" id="cd21912">
    <property type="entry name" value="CC1_T3JAM"/>
    <property type="match status" value="1"/>
</dbReference>
<evidence type="ECO:0000313" key="3">
    <source>
        <dbReference type="Ensembl" id="ENSEEEP00000033743.2"/>
    </source>
</evidence>
<dbReference type="GeneTree" id="ENSGT00940000160260"/>
<reference evidence="3" key="4">
    <citation type="submission" date="2025-08" db="UniProtKB">
        <authorList>
            <consortium name="Ensembl"/>
        </authorList>
    </citation>
    <scope>IDENTIFICATION</scope>
</reference>
<dbReference type="PANTHER" id="PTHR15715">
    <property type="entry name" value="CENTROSOMAL PROTEIN OF 170 KDA"/>
    <property type="match status" value="1"/>
</dbReference>
<name>A0A4W4GBR6_ELEEL</name>
<evidence type="ECO:0000256" key="2">
    <source>
        <dbReference type="SAM" id="Phobius"/>
    </source>
</evidence>
<keyword evidence="4" id="KW-1185">Reference proteome</keyword>
<dbReference type="Ensembl" id="ENSEEET00000034139.2">
    <property type="protein sequence ID" value="ENSEEEP00000033743.2"/>
    <property type="gene ID" value="ENSEEEG00000016068.2"/>
</dbReference>
<evidence type="ECO:0000313" key="4">
    <source>
        <dbReference type="Proteomes" id="UP000314983"/>
    </source>
</evidence>
<dbReference type="KEGG" id="eee:113581075"/>
<dbReference type="STRING" id="8005.ENSEEEP00000033743"/>
<dbReference type="GeneID" id="113581075"/>
<evidence type="ECO:0008006" key="5">
    <source>
        <dbReference type="Google" id="ProtNLM"/>
    </source>
</evidence>
<protein>
    <recommendedName>
        <fullName evidence="5">TRAF3 interacting protein 3</fullName>
    </recommendedName>
</protein>
<dbReference type="PANTHER" id="PTHR15715:SF21">
    <property type="entry name" value="TRAF3-INTERACTING JNK-ACTIVATING MODULATOR"/>
    <property type="match status" value="1"/>
</dbReference>
<keyword evidence="2" id="KW-0472">Membrane</keyword>
<feature type="coiled-coil region" evidence="1">
    <location>
        <begin position="425"/>
        <end position="473"/>
    </location>
</feature>
<dbReference type="RefSeq" id="XP_026871787.2">
    <property type="nucleotide sequence ID" value="XM_027015986.2"/>
</dbReference>
<accession>A0A4W4GBR6</accession>
<reference evidence="3" key="5">
    <citation type="submission" date="2025-09" db="UniProtKB">
        <authorList>
            <consortium name="Ensembl"/>
        </authorList>
    </citation>
    <scope>IDENTIFICATION</scope>
</reference>
<feature type="transmembrane region" description="Helical" evidence="2">
    <location>
        <begin position="478"/>
        <end position="502"/>
    </location>
</feature>
<gene>
    <name evidence="3" type="primary">LOC113581075</name>
</gene>
<keyword evidence="2" id="KW-1133">Transmembrane helix</keyword>
<reference evidence="4" key="1">
    <citation type="journal article" date="2014" name="Science">
        <title>Nonhuman genetics. Genomic basis for the convergent evolution of electric organs.</title>
        <authorList>
            <person name="Gallant J.R."/>
            <person name="Traeger L.L."/>
            <person name="Volkening J.D."/>
            <person name="Moffett H."/>
            <person name="Chen P.H."/>
            <person name="Novina C.D."/>
            <person name="Phillips G.N.Jr."/>
            <person name="Anand R."/>
            <person name="Wells G.B."/>
            <person name="Pinch M."/>
            <person name="Guth R."/>
            <person name="Unguez G.A."/>
            <person name="Albert J.S."/>
            <person name="Zakon H.H."/>
            <person name="Samanta M.P."/>
            <person name="Sussman M.R."/>
        </authorList>
    </citation>
    <scope>NUCLEOTIDE SEQUENCE [LARGE SCALE GENOMIC DNA]</scope>
</reference>
<reference evidence="4" key="2">
    <citation type="journal article" date="2017" name="Sci. Adv.">
        <title>A tail of two voltages: Proteomic comparison of the three electric organs of the electric eel.</title>
        <authorList>
            <person name="Traeger L.L."/>
            <person name="Sabat G."/>
            <person name="Barrett-Wilt G.A."/>
            <person name="Wells G.B."/>
            <person name="Sussman M.R."/>
        </authorList>
    </citation>
    <scope>NUCLEOTIDE SEQUENCE [LARGE SCALE GENOMIC DNA]</scope>
</reference>
<dbReference type="InterPro" id="IPR051176">
    <property type="entry name" value="Cent_Immune-Sig_Mod"/>
</dbReference>
<keyword evidence="1" id="KW-0175">Coiled coil</keyword>